<gene>
    <name evidence="2" type="ORF">GM173_06600</name>
</gene>
<evidence type="ECO:0000313" key="2">
    <source>
        <dbReference type="EMBL" id="MBM5571248.1"/>
    </source>
</evidence>
<evidence type="ECO:0000256" key="1">
    <source>
        <dbReference type="SAM" id="SignalP"/>
    </source>
</evidence>
<keyword evidence="3" id="KW-1185">Reference proteome</keyword>
<protein>
    <submittedName>
        <fullName evidence="2">DUF3617 family protein</fullName>
    </submittedName>
</protein>
<dbReference type="EMBL" id="WOFE01000002">
    <property type="protein sequence ID" value="MBM5571248.1"/>
    <property type="molecule type" value="Genomic_DNA"/>
</dbReference>
<name>A0ABS2CAR8_9NEIS</name>
<keyword evidence="1" id="KW-0732">Signal</keyword>
<dbReference type="InterPro" id="IPR022061">
    <property type="entry name" value="DUF3617"/>
</dbReference>
<comment type="caution">
    <text evidence="2">The sequence shown here is derived from an EMBL/GenBank/DDBJ whole genome shotgun (WGS) entry which is preliminary data.</text>
</comment>
<dbReference type="Proteomes" id="UP001195660">
    <property type="component" value="Unassembled WGS sequence"/>
</dbReference>
<feature type="chain" id="PRO_5046347153" evidence="1">
    <location>
        <begin position="24"/>
        <end position="161"/>
    </location>
</feature>
<feature type="signal peptide" evidence="1">
    <location>
        <begin position="1"/>
        <end position="23"/>
    </location>
</feature>
<proteinExistence type="predicted"/>
<organism evidence="2 3">
    <name type="scientific">Deefgea chitinilytica</name>
    <dbReference type="NCBI Taxonomy" id="570276"/>
    <lineage>
        <taxon>Bacteria</taxon>
        <taxon>Pseudomonadati</taxon>
        <taxon>Pseudomonadota</taxon>
        <taxon>Betaproteobacteria</taxon>
        <taxon>Neisseriales</taxon>
        <taxon>Chitinibacteraceae</taxon>
        <taxon>Deefgea</taxon>
    </lineage>
</organism>
<evidence type="ECO:0000313" key="3">
    <source>
        <dbReference type="Proteomes" id="UP001195660"/>
    </source>
</evidence>
<reference evidence="2 3" key="1">
    <citation type="submission" date="2019-11" db="EMBL/GenBank/DDBJ databases">
        <title>Novel Deefgea species.</title>
        <authorList>
            <person name="Han J.-H."/>
        </authorList>
    </citation>
    <scope>NUCLEOTIDE SEQUENCE [LARGE SCALE GENOMIC DNA]</scope>
    <source>
        <strain evidence="2 3">LMG 24817</strain>
    </source>
</reference>
<accession>A0ABS2CAR8</accession>
<dbReference type="Pfam" id="PF12276">
    <property type="entry name" value="DUF3617"/>
    <property type="match status" value="1"/>
</dbReference>
<sequence length="161" mass="18126">MMLKTYLSLLAIIGSLSWNTSYAALTPQLGLWESTSEIPAEQKAMFQKMPPEAFKQMQQSGMKVNLSAGTISNTFCINQEQLSNWHQMGQKSAQQCDKPQISDSGNVVKMNMVCHQPHPSKMQSIITFNAARDAYQFEHLIQSEQHSMTLRGRAKRLGDCK</sequence>